<dbReference type="Gene3D" id="3.30.450.20">
    <property type="entry name" value="PAS domain"/>
    <property type="match status" value="2"/>
</dbReference>
<comment type="caution">
    <text evidence="10">The sequence shown here is derived from an EMBL/GenBank/DDBJ whole genome shotgun (WGS) entry which is preliminary data.</text>
</comment>
<dbReference type="InterPro" id="IPR035965">
    <property type="entry name" value="PAS-like_dom_sf"/>
</dbReference>
<sequence>MDEVDFARIFDVLPSPFMLLDKELRYVTANRAYLETVGRELSDIFGENLFDLFPNSGESGRRLRESFDRVMATGKPDTLPYLAYPIARSAEGEMEERFWTAVHVPVLDEGGSVRYVLQNTVDVTEIARMRAASTVPFTALSAETQLIERTREAEASNADFRRLFQQAPAFFAVLSGPRHVFTFASDSYLRLVGGRSVVGHTVADALPEIRGQGLIELLDRVFSEGYVHQAEGARVMLVRSEGKPPEETFLDFTYHPIRDADGTITGVFVQGMDRTEAVRATQRQRILIDELNHRVNNTMATVQSIASQTLRSTADPATARDAFQARITALAKAHNMLSDRNWHDTEIGCLVVQELSAYGDGQISCEGPRLVVNSKATIALALLLHELATNAIRHGALSVPEGKLSVNWSSDEATNLVIDWREEGGPPAIAPARRGFGSRLLDTVVTGELGGQLDLRYQPAGLSARLVIPPAAYLARELTLG</sequence>
<evidence type="ECO:0000256" key="1">
    <source>
        <dbReference type="ARBA" id="ARBA00000085"/>
    </source>
</evidence>
<dbReference type="STRING" id="361041.VW35_06010"/>
<name>A0A0F5LEH9_9HYPH</name>
<dbReference type="InterPro" id="IPR000014">
    <property type="entry name" value="PAS"/>
</dbReference>
<evidence type="ECO:0000256" key="7">
    <source>
        <dbReference type="ARBA" id="ARBA00022777"/>
    </source>
</evidence>
<dbReference type="AlphaFoldDB" id="A0A0F5LEH9"/>
<dbReference type="OrthoDB" id="7185134at2"/>
<evidence type="ECO:0000313" key="11">
    <source>
        <dbReference type="Proteomes" id="UP000033514"/>
    </source>
</evidence>
<dbReference type="EMBL" id="LAJG01000014">
    <property type="protein sequence ID" value="KKB80007.1"/>
    <property type="molecule type" value="Genomic_DNA"/>
</dbReference>
<organism evidence="10 11">
    <name type="scientific">Devosia soli</name>
    <dbReference type="NCBI Taxonomy" id="361041"/>
    <lineage>
        <taxon>Bacteria</taxon>
        <taxon>Pseudomonadati</taxon>
        <taxon>Pseudomonadota</taxon>
        <taxon>Alphaproteobacteria</taxon>
        <taxon>Hyphomicrobiales</taxon>
        <taxon>Devosiaceae</taxon>
        <taxon>Devosia</taxon>
    </lineage>
</organism>
<dbReference type="InterPro" id="IPR036890">
    <property type="entry name" value="HATPase_C_sf"/>
</dbReference>
<dbReference type="InterPro" id="IPR013656">
    <property type="entry name" value="PAS_4"/>
</dbReference>
<gene>
    <name evidence="10" type="ORF">VW35_06010</name>
</gene>
<evidence type="ECO:0000256" key="5">
    <source>
        <dbReference type="ARBA" id="ARBA00022679"/>
    </source>
</evidence>
<accession>A0A0F5LEH9</accession>
<dbReference type="SMART" id="SM00911">
    <property type="entry name" value="HWE_HK"/>
    <property type="match status" value="1"/>
</dbReference>
<proteinExistence type="predicted"/>
<dbReference type="GO" id="GO:0005524">
    <property type="term" value="F:ATP binding"/>
    <property type="evidence" value="ECO:0007669"/>
    <property type="project" value="UniProtKB-KW"/>
</dbReference>
<dbReference type="SMART" id="SM00091">
    <property type="entry name" value="PAS"/>
    <property type="match status" value="2"/>
</dbReference>
<dbReference type="Pfam" id="PF07536">
    <property type="entry name" value="HWE_HK"/>
    <property type="match status" value="1"/>
</dbReference>
<dbReference type="SUPFAM" id="SSF55785">
    <property type="entry name" value="PYP-like sensor domain (PAS domain)"/>
    <property type="match status" value="2"/>
</dbReference>
<dbReference type="InterPro" id="IPR011102">
    <property type="entry name" value="Sig_transdc_His_kinase_HWE"/>
</dbReference>
<reference evidence="10 11" key="1">
    <citation type="submission" date="2015-03" db="EMBL/GenBank/DDBJ databases">
        <authorList>
            <person name="Hassan Y.I."/>
            <person name="Lepp D."/>
            <person name="Zhou T."/>
        </authorList>
    </citation>
    <scope>NUCLEOTIDE SEQUENCE [LARGE SCALE GENOMIC DNA]</scope>
    <source>
        <strain evidence="10 11">GH2-10</strain>
    </source>
</reference>
<dbReference type="PANTHER" id="PTHR41523:SF7">
    <property type="entry name" value="HISTIDINE KINASE"/>
    <property type="match status" value="1"/>
</dbReference>
<dbReference type="Pfam" id="PF08448">
    <property type="entry name" value="PAS_4"/>
    <property type="match status" value="2"/>
</dbReference>
<evidence type="ECO:0000256" key="8">
    <source>
        <dbReference type="ARBA" id="ARBA00022840"/>
    </source>
</evidence>
<keyword evidence="8" id="KW-0067">ATP-binding</keyword>
<evidence type="ECO:0000256" key="4">
    <source>
        <dbReference type="ARBA" id="ARBA00022553"/>
    </source>
</evidence>
<comment type="catalytic activity">
    <reaction evidence="1">
        <text>ATP + protein L-histidine = ADP + protein N-phospho-L-histidine.</text>
        <dbReference type="EC" id="2.7.13.3"/>
    </reaction>
</comment>
<dbReference type="Proteomes" id="UP000033514">
    <property type="component" value="Unassembled WGS sequence"/>
</dbReference>
<evidence type="ECO:0000313" key="10">
    <source>
        <dbReference type="EMBL" id="KKB80007.1"/>
    </source>
</evidence>
<dbReference type="GO" id="GO:0004673">
    <property type="term" value="F:protein histidine kinase activity"/>
    <property type="evidence" value="ECO:0007669"/>
    <property type="project" value="UniProtKB-EC"/>
</dbReference>
<dbReference type="Gene3D" id="3.30.565.10">
    <property type="entry name" value="Histidine kinase-like ATPase, C-terminal domain"/>
    <property type="match status" value="1"/>
</dbReference>
<evidence type="ECO:0000256" key="6">
    <source>
        <dbReference type="ARBA" id="ARBA00022741"/>
    </source>
</evidence>
<dbReference type="PROSITE" id="PS50112">
    <property type="entry name" value="PAS"/>
    <property type="match status" value="1"/>
</dbReference>
<protein>
    <recommendedName>
        <fullName evidence="3">Blue-light-activated histidine kinase</fullName>
        <ecNumber evidence="2">2.7.13.3</ecNumber>
    </recommendedName>
</protein>
<dbReference type="CDD" id="cd00130">
    <property type="entry name" value="PAS"/>
    <property type="match status" value="1"/>
</dbReference>
<keyword evidence="11" id="KW-1185">Reference proteome</keyword>
<evidence type="ECO:0000256" key="2">
    <source>
        <dbReference type="ARBA" id="ARBA00012438"/>
    </source>
</evidence>
<keyword evidence="7" id="KW-0418">Kinase</keyword>
<keyword evidence="4" id="KW-0597">Phosphoprotein</keyword>
<keyword evidence="5" id="KW-0808">Transferase</keyword>
<evidence type="ECO:0000259" key="9">
    <source>
        <dbReference type="PROSITE" id="PS50112"/>
    </source>
</evidence>
<evidence type="ECO:0000256" key="3">
    <source>
        <dbReference type="ARBA" id="ARBA00021740"/>
    </source>
</evidence>
<dbReference type="RefSeq" id="WP_046142071.1">
    <property type="nucleotide sequence ID" value="NZ_LAJG01000014.1"/>
</dbReference>
<dbReference type="PATRIC" id="fig|361041.3.peg.522"/>
<feature type="domain" description="PAS" evidence="9">
    <location>
        <begin position="2"/>
        <end position="53"/>
    </location>
</feature>
<dbReference type="EC" id="2.7.13.3" evidence="2"/>
<keyword evidence="6" id="KW-0547">Nucleotide-binding</keyword>
<dbReference type="PANTHER" id="PTHR41523">
    <property type="entry name" value="TWO-COMPONENT SYSTEM SENSOR PROTEIN"/>
    <property type="match status" value="1"/>
</dbReference>